<organism evidence="2 3">
    <name type="scientific">Tessaracoccus oleiagri</name>
    <dbReference type="NCBI Taxonomy" id="686624"/>
    <lineage>
        <taxon>Bacteria</taxon>
        <taxon>Bacillati</taxon>
        <taxon>Actinomycetota</taxon>
        <taxon>Actinomycetes</taxon>
        <taxon>Propionibacteriales</taxon>
        <taxon>Propionibacteriaceae</taxon>
        <taxon>Tessaracoccus</taxon>
    </lineage>
</organism>
<gene>
    <name evidence="2" type="ORF">SAMN04488242_0799</name>
</gene>
<protein>
    <recommendedName>
        <fullName evidence="1">VOC domain-containing protein</fullName>
    </recommendedName>
</protein>
<dbReference type="SUPFAM" id="SSF54593">
    <property type="entry name" value="Glyoxalase/Bleomycin resistance protein/Dihydroxybiphenyl dioxygenase"/>
    <property type="match status" value="1"/>
</dbReference>
<evidence type="ECO:0000313" key="3">
    <source>
        <dbReference type="Proteomes" id="UP000199475"/>
    </source>
</evidence>
<evidence type="ECO:0000313" key="2">
    <source>
        <dbReference type="EMBL" id="SDL21778.1"/>
    </source>
</evidence>
<reference evidence="2 3" key="1">
    <citation type="submission" date="2016-10" db="EMBL/GenBank/DDBJ databases">
        <authorList>
            <person name="de Groot N.N."/>
        </authorList>
    </citation>
    <scope>NUCLEOTIDE SEQUENCE [LARGE SCALE GENOMIC DNA]</scope>
    <source>
        <strain evidence="2 3">CGMCC 1.9159</strain>
    </source>
</reference>
<dbReference type="PROSITE" id="PS51819">
    <property type="entry name" value="VOC"/>
    <property type="match status" value="1"/>
</dbReference>
<keyword evidence="3" id="KW-1185">Reference proteome</keyword>
<dbReference type="PANTHER" id="PTHR36437">
    <property type="entry name" value="GLYOXALASE/BLEOMYCIN RESISTANCE PROTEIN/DIOXYGENASE"/>
    <property type="match status" value="1"/>
</dbReference>
<dbReference type="Pfam" id="PF00903">
    <property type="entry name" value="Glyoxalase"/>
    <property type="match status" value="1"/>
</dbReference>
<accession>A0A1G9I970</accession>
<dbReference type="Gene3D" id="3.10.180.10">
    <property type="entry name" value="2,3-Dihydroxybiphenyl 1,2-Dioxygenase, domain 1"/>
    <property type="match status" value="1"/>
</dbReference>
<sequence length="121" mass="12969">MCSVHVTDPASAHEFYTGKLGFETLVAMPEGMLFVVHAPGQDVGLLLEPSDPEIAEPYRAAVYERGLPAIVFGSDDLDADIARLREAGVSVVGDVMTDPSGRSVLIDDEHGNYVQLHESVS</sequence>
<dbReference type="EMBL" id="FNGP01000001">
    <property type="protein sequence ID" value="SDL21778.1"/>
    <property type="molecule type" value="Genomic_DNA"/>
</dbReference>
<feature type="domain" description="VOC" evidence="1">
    <location>
        <begin position="1"/>
        <end position="119"/>
    </location>
</feature>
<proteinExistence type="predicted"/>
<dbReference type="InterPro" id="IPR004360">
    <property type="entry name" value="Glyas_Fos-R_dOase_dom"/>
</dbReference>
<dbReference type="Proteomes" id="UP000199475">
    <property type="component" value="Unassembled WGS sequence"/>
</dbReference>
<dbReference type="InterPro" id="IPR037523">
    <property type="entry name" value="VOC_core"/>
</dbReference>
<dbReference type="PANTHER" id="PTHR36437:SF2">
    <property type="entry name" value="GLYOXALASE_BLEOMYCIN RESISTANCE PROTEIN_DIOXYGENASE"/>
    <property type="match status" value="1"/>
</dbReference>
<dbReference type="AlphaFoldDB" id="A0A1G9I970"/>
<evidence type="ECO:0000259" key="1">
    <source>
        <dbReference type="PROSITE" id="PS51819"/>
    </source>
</evidence>
<dbReference type="STRING" id="686624.SAMN04488242_0799"/>
<dbReference type="InterPro" id="IPR029068">
    <property type="entry name" value="Glyas_Bleomycin-R_OHBP_Dase"/>
</dbReference>
<name>A0A1G9I970_9ACTN</name>